<reference evidence="2" key="1">
    <citation type="journal article" date="2017" name="Genome Biol.">
        <title>Comparative genomics reveals high biological diversity and specific adaptations in the industrially and medically important fungal genus Aspergillus.</title>
        <authorList>
            <person name="de Vries R.P."/>
            <person name="Riley R."/>
            <person name="Wiebenga A."/>
            <person name="Aguilar-Osorio G."/>
            <person name="Amillis S."/>
            <person name="Uchima C.A."/>
            <person name="Anderluh G."/>
            <person name="Asadollahi M."/>
            <person name="Askin M."/>
            <person name="Barry K."/>
            <person name="Battaglia E."/>
            <person name="Bayram O."/>
            <person name="Benocci T."/>
            <person name="Braus-Stromeyer S.A."/>
            <person name="Caldana C."/>
            <person name="Canovas D."/>
            <person name="Cerqueira G.C."/>
            <person name="Chen F."/>
            <person name="Chen W."/>
            <person name="Choi C."/>
            <person name="Clum A."/>
            <person name="Dos Santos R.A."/>
            <person name="Damasio A.R."/>
            <person name="Diallinas G."/>
            <person name="Emri T."/>
            <person name="Fekete E."/>
            <person name="Flipphi M."/>
            <person name="Freyberg S."/>
            <person name="Gallo A."/>
            <person name="Gournas C."/>
            <person name="Habgood R."/>
            <person name="Hainaut M."/>
            <person name="Harispe M.L."/>
            <person name="Henrissat B."/>
            <person name="Hilden K.S."/>
            <person name="Hope R."/>
            <person name="Hossain A."/>
            <person name="Karabika E."/>
            <person name="Karaffa L."/>
            <person name="Karanyi Z."/>
            <person name="Krasevec N."/>
            <person name="Kuo A."/>
            <person name="Kusch H."/>
            <person name="LaButti K."/>
            <person name="Lagendijk E.L."/>
            <person name="Lapidus A."/>
            <person name="Levasseur A."/>
            <person name="Lindquist E."/>
            <person name="Lipzen A."/>
            <person name="Logrieco A.F."/>
            <person name="MacCabe A."/>
            <person name="Maekelae M.R."/>
            <person name="Malavazi I."/>
            <person name="Melin P."/>
            <person name="Meyer V."/>
            <person name="Mielnichuk N."/>
            <person name="Miskei M."/>
            <person name="Molnar A.P."/>
            <person name="Mule G."/>
            <person name="Ngan C.Y."/>
            <person name="Orejas M."/>
            <person name="Orosz E."/>
            <person name="Ouedraogo J.P."/>
            <person name="Overkamp K.M."/>
            <person name="Park H.-S."/>
            <person name="Perrone G."/>
            <person name="Piumi F."/>
            <person name="Punt P.J."/>
            <person name="Ram A.F."/>
            <person name="Ramon A."/>
            <person name="Rauscher S."/>
            <person name="Record E."/>
            <person name="Riano-Pachon D.M."/>
            <person name="Robert V."/>
            <person name="Roehrig J."/>
            <person name="Ruller R."/>
            <person name="Salamov A."/>
            <person name="Salih N.S."/>
            <person name="Samson R.A."/>
            <person name="Sandor E."/>
            <person name="Sanguinetti M."/>
            <person name="Schuetze T."/>
            <person name="Sepcic K."/>
            <person name="Shelest E."/>
            <person name="Sherlock G."/>
            <person name="Sophianopoulou V."/>
            <person name="Squina F.M."/>
            <person name="Sun H."/>
            <person name="Susca A."/>
            <person name="Todd R.B."/>
            <person name="Tsang A."/>
            <person name="Unkles S.E."/>
            <person name="van de Wiele N."/>
            <person name="van Rossen-Uffink D."/>
            <person name="Oliveira J.V."/>
            <person name="Vesth T.C."/>
            <person name="Visser J."/>
            <person name="Yu J.-H."/>
            <person name="Zhou M."/>
            <person name="Andersen M.R."/>
            <person name="Archer D.B."/>
            <person name="Baker S.E."/>
            <person name="Benoit I."/>
            <person name="Brakhage A.A."/>
            <person name="Braus G.H."/>
            <person name="Fischer R."/>
            <person name="Frisvad J.C."/>
            <person name="Goldman G.H."/>
            <person name="Houbraken J."/>
            <person name="Oakley B."/>
            <person name="Pocsi I."/>
            <person name="Scazzocchio C."/>
            <person name="Seiboth B."/>
            <person name="vanKuyk P.A."/>
            <person name="Wortman J."/>
            <person name="Dyer P.S."/>
            <person name="Grigoriev I.V."/>
        </authorList>
    </citation>
    <scope>NUCLEOTIDE SEQUENCE [LARGE SCALE GENOMIC DNA]</scope>
    <source>
        <strain evidence="2">DTO 134E9</strain>
    </source>
</reference>
<sequence length="407" mass="46178">MHAQCRRLAFGIQFQFKRPLAFSHGNQNRISSHIFRPLLSTLAQRGFHQNHVLKIETRKIFYAFDPVDTPDTPDQTNNFTFLHPQNIPKNPEFKHANLIDPPTIGVPWFSSIKYTLQSKYWREAESALREFTAEYILKNRNPVQKEYVDATVGAALTFVVNGMPMASLRRLLILTKFYGLITMHDDAMESGYTGGQSEAALPRSSDEKKSDTALSILTQELLAEDPIQGKRFLDGILSWSALKSQPEMTFNSFDDYVKHRMEDSGSDLILRSVEFGCNITLSSHDEHILAQIRTASAKHFALTNDLYSYAKEYIAEKERGETLINAVRVLQNLLDVSAPAAKSILRRMILDIEGQIHADYERLLEADGATEEQLRCARGFIAFLSGNMFFSATSERYARAVRGSRLD</sequence>
<accession>A0A1L9REE6</accession>
<dbReference type="GeneID" id="63747100"/>
<dbReference type="RefSeq" id="XP_040686973.1">
    <property type="nucleotide sequence ID" value="XM_040831252.1"/>
</dbReference>
<evidence type="ECO:0000313" key="1">
    <source>
        <dbReference type="EMBL" id="OJJ33296.1"/>
    </source>
</evidence>
<dbReference type="OrthoDB" id="3004402at2759"/>
<evidence type="ECO:0000313" key="2">
    <source>
        <dbReference type="Proteomes" id="UP000184383"/>
    </source>
</evidence>
<organism evidence="1 2">
    <name type="scientific">Aspergillus wentii DTO 134E9</name>
    <dbReference type="NCBI Taxonomy" id="1073089"/>
    <lineage>
        <taxon>Eukaryota</taxon>
        <taxon>Fungi</taxon>
        <taxon>Dikarya</taxon>
        <taxon>Ascomycota</taxon>
        <taxon>Pezizomycotina</taxon>
        <taxon>Eurotiomycetes</taxon>
        <taxon>Eurotiomycetidae</taxon>
        <taxon>Eurotiales</taxon>
        <taxon>Aspergillaceae</taxon>
        <taxon>Aspergillus</taxon>
        <taxon>Aspergillus subgen. Cremei</taxon>
    </lineage>
</organism>
<dbReference type="Proteomes" id="UP000184383">
    <property type="component" value="Unassembled WGS sequence"/>
</dbReference>
<dbReference type="VEuPathDB" id="FungiDB:ASPWEDRAFT_174707"/>
<dbReference type="Gene3D" id="1.10.600.10">
    <property type="entry name" value="Farnesyl Diphosphate Synthase"/>
    <property type="match status" value="1"/>
</dbReference>
<name>A0A1L9REE6_ASPWE</name>
<dbReference type="AlphaFoldDB" id="A0A1L9REE6"/>
<dbReference type="SUPFAM" id="SSF48576">
    <property type="entry name" value="Terpenoid synthases"/>
    <property type="match status" value="1"/>
</dbReference>
<gene>
    <name evidence="1" type="ORF">ASPWEDRAFT_174707</name>
</gene>
<dbReference type="Pfam" id="PF19086">
    <property type="entry name" value="Terpene_syn_C_2"/>
    <property type="match status" value="1"/>
</dbReference>
<dbReference type="InterPro" id="IPR008949">
    <property type="entry name" value="Isoprenoid_synthase_dom_sf"/>
</dbReference>
<protein>
    <recommendedName>
        <fullName evidence="3">Terpene synthase</fullName>
    </recommendedName>
</protein>
<keyword evidence="2" id="KW-1185">Reference proteome</keyword>
<evidence type="ECO:0008006" key="3">
    <source>
        <dbReference type="Google" id="ProtNLM"/>
    </source>
</evidence>
<dbReference type="EMBL" id="KV878214">
    <property type="protein sequence ID" value="OJJ33296.1"/>
    <property type="molecule type" value="Genomic_DNA"/>
</dbReference>
<proteinExistence type="predicted"/>